<name>A0A1G9HGA3_9BACL</name>
<evidence type="ECO:0000313" key="3">
    <source>
        <dbReference type="EMBL" id="SDL12071.1"/>
    </source>
</evidence>
<dbReference type="STRING" id="576118.SAMN05216216_12323"/>
<proteinExistence type="predicted"/>
<dbReference type="Proteomes" id="UP000199008">
    <property type="component" value="Unassembled WGS sequence"/>
</dbReference>
<dbReference type="SUPFAM" id="SSF56601">
    <property type="entry name" value="beta-lactamase/transpeptidase-like"/>
    <property type="match status" value="1"/>
</dbReference>
<dbReference type="Gene3D" id="3.40.710.10">
    <property type="entry name" value="DD-peptidase/beta-lactamase superfamily"/>
    <property type="match status" value="1"/>
</dbReference>
<protein>
    <submittedName>
        <fullName evidence="3">Beta-lactamase</fullName>
    </submittedName>
</protein>
<sequence>MTSYSNWGTALAGYIVEEISGQPFYEYVHENILGPLDMDDTALLPDLSDNPKVRDQREDTTGYLPAMPPAEEEQRHILLYPAGSAVSTLPDLITFAQALFPANSDSPLFDDNATLESMFEISQYYGDTDNPRNAHGFLVTNFENPVYGHSGNTNAFTSNLLLDIEEDVGYVVMSNEAQEVTYNFLFAETIFGDYDASENN</sequence>
<organism evidence="3 4">
    <name type="scientific">Lacicoccus qingdaonensis</name>
    <dbReference type="NCBI Taxonomy" id="576118"/>
    <lineage>
        <taxon>Bacteria</taxon>
        <taxon>Bacillati</taxon>
        <taxon>Bacillota</taxon>
        <taxon>Bacilli</taxon>
        <taxon>Bacillales</taxon>
        <taxon>Salinicoccaceae</taxon>
        <taxon>Lacicoccus</taxon>
    </lineage>
</organism>
<dbReference type="InterPro" id="IPR012338">
    <property type="entry name" value="Beta-lactam/transpept-like"/>
</dbReference>
<dbReference type="OrthoDB" id="846150at2"/>
<reference evidence="4" key="1">
    <citation type="submission" date="2016-10" db="EMBL/GenBank/DDBJ databases">
        <authorList>
            <person name="Varghese N."/>
            <person name="Submissions S."/>
        </authorList>
    </citation>
    <scope>NUCLEOTIDE SEQUENCE [LARGE SCALE GENOMIC DNA]</scope>
    <source>
        <strain evidence="4">CGMCC 1.8895</strain>
    </source>
</reference>
<feature type="region of interest" description="Disordered" evidence="1">
    <location>
        <begin position="46"/>
        <end position="67"/>
    </location>
</feature>
<dbReference type="EMBL" id="FNFY01000023">
    <property type="protein sequence ID" value="SDL12071.1"/>
    <property type="molecule type" value="Genomic_DNA"/>
</dbReference>
<feature type="compositionally biased region" description="Basic and acidic residues" evidence="1">
    <location>
        <begin position="49"/>
        <end position="60"/>
    </location>
</feature>
<dbReference type="InterPro" id="IPR001466">
    <property type="entry name" value="Beta-lactam-related"/>
</dbReference>
<dbReference type="PANTHER" id="PTHR46825:SF9">
    <property type="entry name" value="BETA-LACTAMASE-RELATED DOMAIN-CONTAINING PROTEIN"/>
    <property type="match status" value="1"/>
</dbReference>
<evidence type="ECO:0000313" key="4">
    <source>
        <dbReference type="Proteomes" id="UP000199008"/>
    </source>
</evidence>
<dbReference type="InterPro" id="IPR050491">
    <property type="entry name" value="AmpC-like"/>
</dbReference>
<evidence type="ECO:0000259" key="2">
    <source>
        <dbReference type="Pfam" id="PF00144"/>
    </source>
</evidence>
<keyword evidence="4" id="KW-1185">Reference proteome</keyword>
<evidence type="ECO:0000256" key="1">
    <source>
        <dbReference type="SAM" id="MobiDB-lite"/>
    </source>
</evidence>
<accession>A0A1G9HGA3</accession>
<feature type="domain" description="Beta-lactamase-related" evidence="2">
    <location>
        <begin position="3"/>
        <end position="179"/>
    </location>
</feature>
<dbReference type="PANTHER" id="PTHR46825">
    <property type="entry name" value="D-ALANYL-D-ALANINE-CARBOXYPEPTIDASE/ENDOPEPTIDASE AMPH"/>
    <property type="match status" value="1"/>
</dbReference>
<dbReference type="AlphaFoldDB" id="A0A1G9HGA3"/>
<dbReference type="Pfam" id="PF00144">
    <property type="entry name" value="Beta-lactamase"/>
    <property type="match status" value="1"/>
</dbReference>
<gene>
    <name evidence="3" type="ORF">SAMN05216216_12323</name>
</gene>